<dbReference type="EMBL" id="AXCR01000007">
    <property type="protein sequence ID" value="KJR84984.1"/>
    <property type="molecule type" value="Genomic_DNA"/>
</dbReference>
<feature type="compositionally biased region" description="Low complexity" evidence="1">
    <location>
        <begin position="1"/>
        <end position="10"/>
    </location>
</feature>
<feature type="compositionally biased region" description="Acidic residues" evidence="1">
    <location>
        <begin position="803"/>
        <end position="821"/>
    </location>
</feature>
<feature type="compositionally biased region" description="Acidic residues" evidence="1">
    <location>
        <begin position="657"/>
        <end position="666"/>
    </location>
</feature>
<feature type="compositionally biased region" description="Low complexity" evidence="1">
    <location>
        <begin position="254"/>
        <end position="268"/>
    </location>
</feature>
<feature type="compositionally biased region" description="Low complexity" evidence="1">
    <location>
        <begin position="960"/>
        <end position="975"/>
    </location>
</feature>
<feature type="region of interest" description="Disordered" evidence="1">
    <location>
        <begin position="488"/>
        <end position="580"/>
    </location>
</feature>
<feature type="compositionally biased region" description="Low complexity" evidence="1">
    <location>
        <begin position="430"/>
        <end position="463"/>
    </location>
</feature>
<feature type="compositionally biased region" description="Polar residues" evidence="1">
    <location>
        <begin position="269"/>
        <end position="281"/>
    </location>
</feature>
<feature type="compositionally biased region" description="Polar residues" evidence="1">
    <location>
        <begin position="981"/>
        <end position="994"/>
    </location>
</feature>
<dbReference type="Proteomes" id="UP000033710">
    <property type="component" value="Unassembled WGS sequence"/>
</dbReference>
<feature type="compositionally biased region" description="Low complexity" evidence="1">
    <location>
        <begin position="995"/>
        <end position="1004"/>
    </location>
</feature>
<gene>
    <name evidence="2" type="ORF">SPSK_08397</name>
</gene>
<feature type="compositionally biased region" description="Low complexity" evidence="1">
    <location>
        <begin position="747"/>
        <end position="758"/>
    </location>
</feature>
<dbReference type="GeneID" id="27670272"/>
<feature type="region of interest" description="Disordered" evidence="1">
    <location>
        <begin position="641"/>
        <end position="696"/>
    </location>
</feature>
<sequence length="1131" mass="115630">MRRTNTTTPQHHPPRTPSRLSISTAAKSTTTATKTPAAFRPLHTNASPRVPLPPPARPRRPASTIGIDAKRASSTVSAVSSASSAASSSVASTATASPHIRASSRLATSPSNRPPATSATPRLALRTRDGNAALSQGPATPRFLKPPLPSPAPRSTLSTLSALSSFSSASTPSSSPSVAMGYDKDTPRKPTLASRPFTRAPLTPKIAASSTSSSTRTPTLSSNSSTTPNAHTASSPYQTVTVSTPLARRVTGLSSASSNSSHFYSGNNDASSPSHLNNVTPRSGARQSRVDGGSTTPNGTPGGHGYGLGIGVGGAGHNASSAADPDSKFFYASDAKSSISAAPSASASASHSTPSLATNASARPASTFFYANGKSLPPANAHPPSSTSASTAALPAHVPPPMASPALSTPGASAPKFIHANGDALERKLSSSSSTRRAPATPATAQPTSAAAAPGATGGSARPMSPVKMAAASPYPLQKSLSFPVVAPTSSASSSVNGSTSNTSNANHRPSVPGNLSLNGTATTAGTAPLVASPGPVSPGSARLDVLSRPRSNFSASIGSIGSDNSAGGHSRNGSLTMADPPTVARLLHSSQPSSEAPSPASAQFPAYPFPSVSSPGGTSSPNAAASSGLAAILQAADDLAEDGADGSEADHHDGTTGDEEHDELGDSNTGKDSRRSSTNVSASGGSGAGGHTNRQVDELVLTARRERKVQDLEITNASLEAINRSLERQLRKQKNELRQFRRLSRSGRLSLAPSTGPMGMGGGGGGSRVTSSSTVEGPMQDMDQLLADDSFLDEFDEEYGSDMDESLNEDEENDDNEDDASSSSYSDGNTRRRRDERRLQLDMAQHRQLLVDSQKINQSIKRCMNWTEALIQEGQKALTFQVRVSEVQLGGRVLAADEVEERDNSSAHPDPSAHSERLLKESERLLEDGHDVHDGHDDHGDVLNELGNDHFNERSTSVAGTKADAATTADNTGAMVSDPVDTTQKTTTNTPAISSASAGSTSTDDTEPTSRDEAFSPISHNVRTVRFDTGSGVDEAKDEPKPEAPIGIDSSLLDGGASAPAVSLSEASQVDVVPSTPSKQPPAAAAVDNTAPVLTSPRPAAALIQGDAASLEAPSTPTPTPPAAVTAIAT</sequence>
<reference evidence="2 3" key="1">
    <citation type="journal article" date="2014" name="BMC Genomics">
        <title>Comparative genomics of the major fungal agents of human and animal Sporotrichosis: Sporothrix schenckii and Sporothrix brasiliensis.</title>
        <authorList>
            <person name="Teixeira M.M."/>
            <person name="de Almeida L.G."/>
            <person name="Kubitschek-Barreira P."/>
            <person name="Alves F.L."/>
            <person name="Kioshima E.S."/>
            <person name="Abadio A.K."/>
            <person name="Fernandes L."/>
            <person name="Derengowski L.S."/>
            <person name="Ferreira K.S."/>
            <person name="Souza R.C."/>
            <person name="Ruiz J.C."/>
            <person name="de Andrade N.C."/>
            <person name="Paes H.C."/>
            <person name="Nicola A.M."/>
            <person name="Albuquerque P."/>
            <person name="Gerber A.L."/>
            <person name="Martins V.P."/>
            <person name="Peconick L.D."/>
            <person name="Neto A.V."/>
            <person name="Chaucanez C.B."/>
            <person name="Silva P.A."/>
            <person name="Cunha O.L."/>
            <person name="de Oliveira F.F."/>
            <person name="dos Santos T.C."/>
            <person name="Barros A.L."/>
            <person name="Soares M.A."/>
            <person name="de Oliveira L.M."/>
            <person name="Marini M.M."/>
            <person name="Villalobos-Duno H."/>
            <person name="Cunha M.M."/>
            <person name="de Hoog S."/>
            <person name="da Silveira J.F."/>
            <person name="Henrissat B."/>
            <person name="Nino-Vega G.A."/>
            <person name="Cisalpino P.S."/>
            <person name="Mora-Montes H.M."/>
            <person name="Almeida S.R."/>
            <person name="Stajich J.E."/>
            <person name="Lopes-Bezerra L.M."/>
            <person name="Vasconcelos A.T."/>
            <person name="Felipe M.S."/>
        </authorList>
    </citation>
    <scope>NUCLEOTIDE SEQUENCE [LARGE SCALE GENOMIC DNA]</scope>
    <source>
        <strain evidence="2 3">1099-18</strain>
    </source>
</reference>
<feature type="compositionally biased region" description="Low complexity" evidence="1">
    <location>
        <begin position="379"/>
        <end position="396"/>
    </location>
</feature>
<evidence type="ECO:0000313" key="3">
    <source>
        <dbReference type="Proteomes" id="UP000033710"/>
    </source>
</evidence>
<dbReference type="AlphaFoldDB" id="A0A0F2M7E0"/>
<feature type="compositionally biased region" description="Low complexity" evidence="1">
    <location>
        <begin position="209"/>
        <end position="227"/>
    </location>
</feature>
<feature type="compositionally biased region" description="Polar residues" evidence="1">
    <location>
        <begin position="514"/>
        <end position="526"/>
    </location>
</feature>
<protein>
    <submittedName>
        <fullName evidence="2">Uncharacterized protein</fullName>
    </submittedName>
</protein>
<feature type="compositionally biased region" description="Polar residues" evidence="1">
    <location>
        <begin position="105"/>
        <end position="120"/>
    </location>
</feature>
<proteinExistence type="predicted"/>
<reference evidence="2 3" key="2">
    <citation type="journal article" date="2015" name="Eukaryot. Cell">
        <title>Asexual propagation of a virulent clone complex in a human and feline outbreak of sporotrichosis.</title>
        <authorList>
            <person name="Teixeira Mde M."/>
            <person name="Rodrigues A.M."/>
            <person name="Tsui C.K."/>
            <person name="de Almeida L.G."/>
            <person name="Van Diepeningen A.D."/>
            <person name="van den Ende B.G."/>
            <person name="Fernandes G.F."/>
            <person name="Kano R."/>
            <person name="Hamelin R.C."/>
            <person name="Lopes-Bezerra L.M."/>
            <person name="Vasconcelos A.T."/>
            <person name="de Hoog S."/>
            <person name="de Camargo Z.P."/>
            <person name="Felipe M.S."/>
        </authorList>
    </citation>
    <scope>NUCLEOTIDE SEQUENCE [LARGE SCALE GENOMIC DNA]</scope>
    <source>
        <strain evidence="2 3">1099-18</strain>
    </source>
</reference>
<feature type="compositionally biased region" description="Polar residues" evidence="1">
    <location>
        <begin position="550"/>
        <end position="576"/>
    </location>
</feature>
<feature type="compositionally biased region" description="Basic and acidic residues" evidence="1">
    <location>
        <begin position="930"/>
        <end position="954"/>
    </location>
</feature>
<evidence type="ECO:0000313" key="2">
    <source>
        <dbReference type="EMBL" id="KJR84984.1"/>
    </source>
</evidence>
<feature type="compositionally biased region" description="Polar residues" evidence="1">
    <location>
        <begin position="228"/>
        <end position="244"/>
    </location>
</feature>
<comment type="caution">
    <text evidence="2">The sequence shown here is derived from an EMBL/GenBank/DDBJ whole genome shotgun (WGS) entry which is preliminary data.</text>
</comment>
<feature type="compositionally biased region" description="Low complexity" evidence="1">
    <location>
        <begin position="72"/>
        <end position="97"/>
    </location>
</feature>
<name>A0A0F2M7E0_SPOSC</name>
<feature type="region of interest" description="Disordered" evidence="1">
    <location>
        <begin position="743"/>
        <end position="777"/>
    </location>
</feature>
<evidence type="ECO:0000256" key="1">
    <source>
        <dbReference type="SAM" id="MobiDB-lite"/>
    </source>
</evidence>
<organism evidence="2 3">
    <name type="scientific">Sporothrix schenckii 1099-18</name>
    <dbReference type="NCBI Taxonomy" id="1397361"/>
    <lineage>
        <taxon>Eukaryota</taxon>
        <taxon>Fungi</taxon>
        <taxon>Dikarya</taxon>
        <taxon>Ascomycota</taxon>
        <taxon>Pezizomycotina</taxon>
        <taxon>Sordariomycetes</taxon>
        <taxon>Sordariomycetidae</taxon>
        <taxon>Ophiostomatales</taxon>
        <taxon>Ophiostomataceae</taxon>
        <taxon>Sporothrix</taxon>
    </lineage>
</organism>
<feature type="region of interest" description="Disordered" evidence="1">
    <location>
        <begin position="1"/>
        <end position="307"/>
    </location>
</feature>
<feature type="region of interest" description="Disordered" evidence="1">
    <location>
        <begin position="930"/>
        <end position="1093"/>
    </location>
</feature>
<feature type="compositionally biased region" description="Low complexity" evidence="1">
    <location>
        <begin position="17"/>
        <end position="38"/>
    </location>
</feature>
<feature type="compositionally biased region" description="Low complexity" evidence="1">
    <location>
        <begin position="488"/>
        <end position="506"/>
    </location>
</feature>
<dbReference type="KEGG" id="ssck:SPSK_08397"/>
<feature type="compositionally biased region" description="Low complexity" evidence="1">
    <location>
        <begin position="153"/>
        <end position="177"/>
    </location>
</feature>
<dbReference type="RefSeq" id="XP_016587660.1">
    <property type="nucleotide sequence ID" value="XM_016734995.1"/>
</dbReference>
<dbReference type="VEuPathDB" id="FungiDB:SPSK_08397"/>
<dbReference type="PANTHER" id="PTHR38701">
    <property type="entry name" value="CHROMOSOME 8, WHOLE GENOME SHOTGUN SEQUENCE"/>
    <property type="match status" value="1"/>
</dbReference>
<dbReference type="OrthoDB" id="2555519at2759"/>
<dbReference type="PANTHER" id="PTHR38701:SF1">
    <property type="entry name" value="UP-REGULATED DURING SEPTATION PROTEIN 1 DOMAIN-CONTAINING PROTEIN"/>
    <property type="match status" value="1"/>
</dbReference>
<feature type="region of interest" description="Disordered" evidence="1">
    <location>
        <begin position="803"/>
        <end position="836"/>
    </location>
</feature>
<feature type="compositionally biased region" description="Gly residues" evidence="1">
    <location>
        <begin position="759"/>
        <end position="768"/>
    </location>
</feature>
<feature type="region of interest" description="Disordered" evidence="1">
    <location>
        <begin position="379"/>
        <end position="465"/>
    </location>
</feature>
<feature type="region of interest" description="Disordered" evidence="1">
    <location>
        <begin position="1106"/>
        <end position="1131"/>
    </location>
</feature>
<accession>A0A0F2M7E0</accession>